<feature type="region of interest" description="Disordered" evidence="10">
    <location>
        <begin position="1"/>
        <end position="25"/>
    </location>
</feature>
<accession>A0A2I0ATV8</accession>
<keyword evidence="3 9" id="KW-0862">Zinc</keyword>
<dbReference type="OrthoDB" id="1927254at2759"/>
<keyword evidence="5 8" id="KW-0238">DNA-binding</keyword>
<keyword evidence="13" id="KW-1185">Reference proteome</keyword>
<reference evidence="12 13" key="1">
    <citation type="journal article" date="2017" name="Nature">
        <title>The Apostasia genome and the evolution of orchids.</title>
        <authorList>
            <person name="Zhang G.Q."/>
            <person name="Liu K.W."/>
            <person name="Li Z."/>
            <person name="Lohaus R."/>
            <person name="Hsiao Y.Y."/>
            <person name="Niu S.C."/>
            <person name="Wang J.Y."/>
            <person name="Lin Y.C."/>
            <person name="Xu Q."/>
            <person name="Chen L.J."/>
            <person name="Yoshida K."/>
            <person name="Fujiwara S."/>
            <person name="Wang Z.W."/>
            <person name="Zhang Y.Q."/>
            <person name="Mitsuda N."/>
            <person name="Wang M."/>
            <person name="Liu G.H."/>
            <person name="Pecoraro L."/>
            <person name="Huang H.X."/>
            <person name="Xiao X.J."/>
            <person name="Lin M."/>
            <person name="Wu X.Y."/>
            <person name="Wu W.L."/>
            <person name="Chen Y.Y."/>
            <person name="Chang S.B."/>
            <person name="Sakamoto S."/>
            <person name="Ohme-Takagi M."/>
            <person name="Yagi M."/>
            <person name="Zeng S.J."/>
            <person name="Shen C.Y."/>
            <person name="Yeh C.M."/>
            <person name="Luo Y.B."/>
            <person name="Tsai W.C."/>
            <person name="Van de Peer Y."/>
            <person name="Liu Z.J."/>
        </authorList>
    </citation>
    <scope>NUCLEOTIDE SEQUENCE [LARGE SCALE GENOMIC DNA]</scope>
    <source>
        <strain evidence="13">cv. Shenzhen</strain>
        <tissue evidence="12">Stem</tissue>
    </source>
</reference>
<comment type="function">
    <text evidence="9">Transcription factor that binds specifically to a 5'-AA[AG]G-3' consensus core sequence.</text>
</comment>
<dbReference type="GO" id="GO:0008270">
    <property type="term" value="F:zinc ion binding"/>
    <property type="evidence" value="ECO:0007669"/>
    <property type="project" value="UniProtKB-KW"/>
</dbReference>
<evidence type="ECO:0000256" key="3">
    <source>
        <dbReference type="ARBA" id="ARBA00022833"/>
    </source>
</evidence>
<dbReference type="STRING" id="1088818.A0A2I0ATV8"/>
<dbReference type="GO" id="GO:0003677">
    <property type="term" value="F:DNA binding"/>
    <property type="evidence" value="ECO:0007669"/>
    <property type="project" value="UniProtKB-UniRule"/>
</dbReference>
<dbReference type="Pfam" id="PF02701">
    <property type="entry name" value="Zn_ribbon_Dof"/>
    <property type="match status" value="1"/>
</dbReference>
<dbReference type="PANTHER" id="PTHR31992">
    <property type="entry name" value="DOF ZINC FINGER PROTEIN DOF1.4-RELATED"/>
    <property type="match status" value="1"/>
</dbReference>
<dbReference type="EMBL" id="KZ451950">
    <property type="protein sequence ID" value="PKA58974.1"/>
    <property type="molecule type" value="Genomic_DNA"/>
</dbReference>
<feature type="region of interest" description="Disordered" evidence="10">
    <location>
        <begin position="66"/>
        <end position="115"/>
    </location>
</feature>
<organism evidence="12 13">
    <name type="scientific">Apostasia shenzhenica</name>
    <dbReference type="NCBI Taxonomy" id="1088818"/>
    <lineage>
        <taxon>Eukaryota</taxon>
        <taxon>Viridiplantae</taxon>
        <taxon>Streptophyta</taxon>
        <taxon>Embryophyta</taxon>
        <taxon>Tracheophyta</taxon>
        <taxon>Spermatophyta</taxon>
        <taxon>Magnoliopsida</taxon>
        <taxon>Liliopsida</taxon>
        <taxon>Asparagales</taxon>
        <taxon>Orchidaceae</taxon>
        <taxon>Apostasioideae</taxon>
        <taxon>Apostasia</taxon>
    </lineage>
</organism>
<keyword evidence="7 8" id="KW-0539">Nucleus</keyword>
<keyword evidence="4 9" id="KW-0805">Transcription regulation</keyword>
<evidence type="ECO:0000313" key="12">
    <source>
        <dbReference type="EMBL" id="PKA58974.1"/>
    </source>
</evidence>
<feature type="domain" description="Dof-type" evidence="11">
    <location>
        <begin position="25"/>
        <end position="79"/>
    </location>
</feature>
<gene>
    <name evidence="12" type="primary">DOF1.7</name>
    <name evidence="12" type="ORF">AXF42_Ash001067</name>
</gene>
<dbReference type="GO" id="GO:0003700">
    <property type="term" value="F:DNA-binding transcription factor activity"/>
    <property type="evidence" value="ECO:0007669"/>
    <property type="project" value="UniProtKB-UniRule"/>
</dbReference>
<feature type="compositionally biased region" description="Low complexity" evidence="10">
    <location>
        <begin position="1"/>
        <end position="14"/>
    </location>
</feature>
<keyword evidence="2 8" id="KW-0863">Zinc-finger</keyword>
<evidence type="ECO:0000313" key="13">
    <source>
        <dbReference type="Proteomes" id="UP000236161"/>
    </source>
</evidence>
<evidence type="ECO:0000256" key="4">
    <source>
        <dbReference type="ARBA" id="ARBA00023015"/>
    </source>
</evidence>
<dbReference type="GO" id="GO:0005634">
    <property type="term" value="C:nucleus"/>
    <property type="evidence" value="ECO:0007669"/>
    <property type="project" value="UniProtKB-SubCell"/>
</dbReference>
<evidence type="ECO:0000256" key="7">
    <source>
        <dbReference type="ARBA" id="ARBA00023242"/>
    </source>
</evidence>
<dbReference type="AlphaFoldDB" id="A0A2I0ATV8"/>
<comment type="subcellular location">
    <subcellularLocation>
        <location evidence="8 9">Nucleus</location>
    </subcellularLocation>
</comment>
<evidence type="ECO:0000256" key="10">
    <source>
        <dbReference type="SAM" id="MobiDB-lite"/>
    </source>
</evidence>
<evidence type="ECO:0000256" key="8">
    <source>
        <dbReference type="PROSITE-ProRule" id="PRU00071"/>
    </source>
</evidence>
<keyword evidence="1 9" id="KW-0479">Metal-binding</keyword>
<sequence length="242" mass="25420">MQGAAGPAAAFGAAKSPFPEPEQSLQCPRCESTNTKFCYYNNYNLSQPRHFCKDCRRYWTKGGALRNVPVGGGTRKSSKRSSSAASGDETVGAGNPKRPSPASSGSNCSPNVVSGEVLKPEPLSVSFPPVDEDHRLLDMTGSFSSLLSSAENFGNLMEFYPPTDAVLSSLPILRDVTRPILEPELQSSAESRGNNGVSSSAATASALPAPAAENYLGLTGDSGCWSGGWPDLSIYTPGSSFQ</sequence>
<name>A0A2I0ATV8_9ASPA</name>
<evidence type="ECO:0000256" key="6">
    <source>
        <dbReference type="ARBA" id="ARBA00023163"/>
    </source>
</evidence>
<dbReference type="PROSITE" id="PS50884">
    <property type="entry name" value="ZF_DOF_2"/>
    <property type="match status" value="1"/>
</dbReference>
<dbReference type="PROSITE" id="PS01361">
    <property type="entry name" value="ZF_DOF_1"/>
    <property type="match status" value="1"/>
</dbReference>
<evidence type="ECO:0000256" key="5">
    <source>
        <dbReference type="ARBA" id="ARBA00023125"/>
    </source>
</evidence>
<proteinExistence type="predicted"/>
<keyword evidence="6 9" id="KW-0804">Transcription</keyword>
<dbReference type="Proteomes" id="UP000236161">
    <property type="component" value="Unassembled WGS sequence"/>
</dbReference>
<dbReference type="InterPro" id="IPR003851">
    <property type="entry name" value="Znf_Dof"/>
</dbReference>
<protein>
    <recommendedName>
        <fullName evidence="9">Dof zinc finger protein</fullName>
    </recommendedName>
</protein>
<feature type="compositionally biased region" description="Polar residues" evidence="10">
    <location>
        <begin position="101"/>
        <end position="112"/>
    </location>
</feature>
<evidence type="ECO:0000256" key="9">
    <source>
        <dbReference type="RuleBase" id="RU369094"/>
    </source>
</evidence>
<evidence type="ECO:0000259" key="11">
    <source>
        <dbReference type="PROSITE" id="PS50884"/>
    </source>
</evidence>
<evidence type="ECO:0000256" key="1">
    <source>
        <dbReference type="ARBA" id="ARBA00022723"/>
    </source>
</evidence>
<evidence type="ECO:0000256" key="2">
    <source>
        <dbReference type="ARBA" id="ARBA00022771"/>
    </source>
</evidence>
<dbReference type="InterPro" id="IPR045174">
    <property type="entry name" value="Dof"/>
</dbReference>
<dbReference type="PANTHER" id="PTHR31992:SF62">
    <property type="entry name" value="DOF ZINC FINGER PROTEIN DOF3.1"/>
    <property type="match status" value="1"/>
</dbReference>